<evidence type="ECO:0000256" key="1">
    <source>
        <dbReference type="ARBA" id="ARBA00022729"/>
    </source>
</evidence>
<dbReference type="RefSeq" id="WP_169853132.1">
    <property type="nucleotide sequence ID" value="NZ_CP019791.1"/>
</dbReference>
<reference evidence="5" key="1">
    <citation type="submission" date="2017-02" db="EMBL/GenBank/DDBJ databases">
        <title>Comparative genomics and description of representatives of a novel lineage of planctomycetes thriving in anoxic sediments.</title>
        <authorList>
            <person name="Spring S."/>
            <person name="Bunk B."/>
            <person name="Sproer C."/>
        </authorList>
    </citation>
    <scope>NUCLEOTIDE SEQUENCE [LARGE SCALE GENOMIC DNA]</scope>
    <source>
        <strain evidence="5">ST-NAGAB-D1</strain>
    </source>
</reference>
<dbReference type="Gene3D" id="2.60.120.200">
    <property type="match status" value="1"/>
</dbReference>
<protein>
    <submittedName>
        <fullName evidence="4">PEP-CTERM protein-sorting domain-containing protein</fullName>
    </submittedName>
</protein>
<dbReference type="AlphaFoldDB" id="A0A1U9NMJ9"/>
<sequence precursor="true">MMKARVILSMVVVALVAQVSFGGLVGQWTFDDPQNPGGTIYGDPVFSSGDMILDGDDGLNTGINGVAGAGARTISAWVKVDDGNYGGSIISYGDHSATGLGTRFTFKINNDSGVLRCEIAGGFSIGTTSVTDGQWHHVALTTAEGDGDTANVKFYIDGQQDAVADYGNANPIDSDAAEMSIGYSKAFYDLGWAGAMELIGGLDDVRVYDEQLSSSEVAALVPEPATMSLLAIGAFGLISSRKRK</sequence>
<feature type="domain" description="LamG-like jellyroll fold" evidence="3">
    <location>
        <begin position="70"/>
        <end position="215"/>
    </location>
</feature>
<evidence type="ECO:0000256" key="2">
    <source>
        <dbReference type="ARBA" id="ARBA00023157"/>
    </source>
</evidence>
<evidence type="ECO:0000313" key="5">
    <source>
        <dbReference type="Proteomes" id="UP000189674"/>
    </source>
</evidence>
<dbReference type="Pfam" id="PF13385">
    <property type="entry name" value="Laminin_G_3"/>
    <property type="match status" value="1"/>
</dbReference>
<dbReference type="Proteomes" id="UP000189674">
    <property type="component" value="Chromosome"/>
</dbReference>
<dbReference type="NCBIfam" id="TIGR02595">
    <property type="entry name" value="PEP_CTERM"/>
    <property type="match status" value="1"/>
</dbReference>
<dbReference type="Pfam" id="PF07589">
    <property type="entry name" value="PEP-CTERM"/>
    <property type="match status" value="1"/>
</dbReference>
<keyword evidence="2" id="KW-1015">Disulfide bond</keyword>
<evidence type="ECO:0000313" key="4">
    <source>
        <dbReference type="EMBL" id="AQT68964.1"/>
    </source>
</evidence>
<dbReference type="STRING" id="1936003.STSP2_02141"/>
<proteinExistence type="predicted"/>
<gene>
    <name evidence="4" type="ORF">STSP2_02141</name>
</gene>
<organism evidence="4 5">
    <name type="scientific">Anaerohalosphaera lusitana</name>
    <dbReference type="NCBI Taxonomy" id="1936003"/>
    <lineage>
        <taxon>Bacteria</taxon>
        <taxon>Pseudomonadati</taxon>
        <taxon>Planctomycetota</taxon>
        <taxon>Phycisphaerae</taxon>
        <taxon>Sedimentisphaerales</taxon>
        <taxon>Anaerohalosphaeraceae</taxon>
        <taxon>Anaerohalosphaera</taxon>
    </lineage>
</organism>
<dbReference type="InterPro" id="IPR013424">
    <property type="entry name" value="Ice-binding_C"/>
</dbReference>
<dbReference type="SUPFAM" id="SSF49899">
    <property type="entry name" value="Concanavalin A-like lectins/glucanases"/>
    <property type="match status" value="1"/>
</dbReference>
<dbReference type="KEGG" id="alus:STSP2_02141"/>
<keyword evidence="1" id="KW-0732">Signal</keyword>
<dbReference type="SMART" id="SM00560">
    <property type="entry name" value="LamGL"/>
    <property type="match status" value="1"/>
</dbReference>
<dbReference type="EMBL" id="CP019791">
    <property type="protein sequence ID" value="AQT68964.1"/>
    <property type="molecule type" value="Genomic_DNA"/>
</dbReference>
<accession>A0A1U9NMJ9</accession>
<dbReference type="InterPro" id="IPR013320">
    <property type="entry name" value="ConA-like_dom_sf"/>
</dbReference>
<name>A0A1U9NMJ9_9BACT</name>
<evidence type="ECO:0000259" key="3">
    <source>
        <dbReference type="SMART" id="SM00560"/>
    </source>
</evidence>
<keyword evidence="5" id="KW-1185">Reference proteome</keyword>
<dbReference type="InterPro" id="IPR006558">
    <property type="entry name" value="LamG-like"/>
</dbReference>